<protein>
    <submittedName>
        <fullName evidence="3">Putative nitrophorin</fullName>
    </submittedName>
</protein>
<dbReference type="GO" id="GO:0051381">
    <property type="term" value="F:histamine binding"/>
    <property type="evidence" value="ECO:0007669"/>
    <property type="project" value="InterPro"/>
</dbReference>
<evidence type="ECO:0000256" key="1">
    <source>
        <dbReference type="SAM" id="SignalP"/>
    </source>
</evidence>
<feature type="domain" description="Nitrophorin" evidence="2">
    <location>
        <begin position="32"/>
        <end position="191"/>
    </location>
</feature>
<accession>R4G916</accession>
<dbReference type="GO" id="GO:0005737">
    <property type="term" value="C:cytoplasm"/>
    <property type="evidence" value="ECO:0007669"/>
    <property type="project" value="TreeGrafter"/>
</dbReference>
<reference evidence="3" key="1">
    <citation type="submission" date="2013-04" db="EMBL/GenBank/DDBJ databases">
        <title>An insight into the transcriptome of the digestive tract of the blood sucking bug, Rhodnius prolixus.</title>
        <authorList>
            <person name="Ribeiro J.M.C."/>
            <person name="Genta F.A."/>
            <person name="Sorgine M.H.F."/>
            <person name="Paiva-Silva G.O."/>
            <person name="Majerowicz D."/>
            <person name="Medeiros M."/>
            <person name="Koerich L."/>
            <person name="Terra W.R."/>
            <person name="Ferreira C."/>
            <person name="Pimentel A.C."/>
            <person name="Bisch P.M."/>
            <person name="Diniz M.M.P."/>
            <person name="Nascimento R."/>
            <person name="Salmon D."/>
            <person name="Silber A.M."/>
            <person name="Alves M."/>
            <person name="Oliveira M.F."/>
            <person name="Gondim K.C."/>
            <person name="Silva Neto M.A.C."/>
            <person name="Atella G.C."/>
            <person name="Araujo H."/>
            <person name="Dias F.S."/>
            <person name="Polycarpo C.R."/>
            <person name="Fampa P."/>
            <person name="Melo A.C."/>
            <person name="Tanaka A.S."/>
            <person name="Balczun C."/>
            <person name="Oliveira J.H.M."/>
            <person name="Goncalves R."/>
            <person name="Lazoski C."/>
            <person name="Pereira M.A."/>
            <person name="Rivera-Pomar R."/>
            <person name="Diambra L."/>
            <person name="Schaub G.A."/>
            <person name="Garcia E.S."/>
            <person name="Azambuja P."/>
            <person name="Braz G.R.C."/>
            <person name="Oliveira P.L."/>
        </authorList>
    </citation>
    <scope>NUCLEOTIDE SEQUENCE</scope>
</reference>
<dbReference type="InterPro" id="IPR002351">
    <property type="entry name" value="Nitrophorin_domain"/>
</dbReference>
<evidence type="ECO:0000259" key="2">
    <source>
        <dbReference type="Pfam" id="PF02087"/>
    </source>
</evidence>
<feature type="chain" id="PRO_5004372544" evidence="1">
    <location>
        <begin position="20"/>
        <end position="223"/>
    </location>
</feature>
<feature type="non-terminal residue" evidence="3">
    <location>
        <position position="223"/>
    </location>
</feature>
<dbReference type="SUPFAM" id="SSF50814">
    <property type="entry name" value="Lipocalins"/>
    <property type="match status" value="1"/>
</dbReference>
<dbReference type="PANTHER" id="PTHR10612:SF34">
    <property type="entry name" value="APOLIPOPROTEIN D"/>
    <property type="match status" value="1"/>
</dbReference>
<proteinExistence type="evidence at transcript level"/>
<dbReference type="AlphaFoldDB" id="R4G916"/>
<dbReference type="GO" id="GO:0070026">
    <property type="term" value="F:nitric oxide binding"/>
    <property type="evidence" value="ECO:0007669"/>
    <property type="project" value="InterPro"/>
</dbReference>
<dbReference type="InterPro" id="IPR012674">
    <property type="entry name" value="Calycin"/>
</dbReference>
<feature type="signal peptide" evidence="1">
    <location>
        <begin position="1"/>
        <end position="19"/>
    </location>
</feature>
<sequence>MMYISTALLLVIFVSASTAGPVVKDQCQQVPIKHNFDPLKYYGKTWYTSHVLVKNMKVSPEDIACVNANSVILHNGIIRELDTAYMPKNDTFIYSELYINLESFKQKIGDYVAEARSIDKDQRPIVKEFYPVRYNIMDTDYSSYSIVYACVNVPDGETYSIYNILNRDPVSKSVDPRIPTVLHQIGLKIRRLHTSGQQQLQQKYKLYEMDEKKNKNLVKNNLI</sequence>
<dbReference type="GO" id="GO:0006629">
    <property type="term" value="P:lipid metabolic process"/>
    <property type="evidence" value="ECO:0007669"/>
    <property type="project" value="TreeGrafter"/>
</dbReference>
<dbReference type="GO" id="GO:0000302">
    <property type="term" value="P:response to reactive oxygen species"/>
    <property type="evidence" value="ECO:0007669"/>
    <property type="project" value="TreeGrafter"/>
</dbReference>
<evidence type="ECO:0000313" key="3">
    <source>
        <dbReference type="EMBL" id="JAA77503.1"/>
    </source>
</evidence>
<dbReference type="PANTHER" id="PTHR10612">
    <property type="entry name" value="APOLIPOPROTEIN D"/>
    <property type="match status" value="1"/>
</dbReference>
<dbReference type="Pfam" id="PF02087">
    <property type="entry name" value="Nitrophorin"/>
    <property type="match status" value="1"/>
</dbReference>
<dbReference type="EMBL" id="GAHY01000007">
    <property type="protein sequence ID" value="JAA77503.1"/>
    <property type="molecule type" value="mRNA"/>
</dbReference>
<dbReference type="VEuPathDB" id="VectorBase:RPRC000537"/>
<organism evidence="3">
    <name type="scientific">Rhodnius prolixus</name>
    <name type="common">Triatomid bug</name>
    <dbReference type="NCBI Taxonomy" id="13249"/>
    <lineage>
        <taxon>Eukaryota</taxon>
        <taxon>Metazoa</taxon>
        <taxon>Ecdysozoa</taxon>
        <taxon>Arthropoda</taxon>
        <taxon>Hexapoda</taxon>
        <taxon>Insecta</taxon>
        <taxon>Pterygota</taxon>
        <taxon>Neoptera</taxon>
        <taxon>Paraneoptera</taxon>
        <taxon>Hemiptera</taxon>
        <taxon>Heteroptera</taxon>
        <taxon>Panheteroptera</taxon>
        <taxon>Cimicomorpha</taxon>
        <taxon>Reduviidae</taxon>
        <taxon>Triatominae</taxon>
        <taxon>Rhodnius</taxon>
    </lineage>
</organism>
<keyword evidence="1" id="KW-0732">Signal</keyword>
<name>R4G916_RHOPR</name>
<dbReference type="Gene3D" id="2.40.128.20">
    <property type="match status" value="1"/>
</dbReference>